<evidence type="ECO:0000313" key="2">
    <source>
        <dbReference type="EMBL" id="GGL52983.1"/>
    </source>
</evidence>
<evidence type="ECO:0000256" key="1">
    <source>
        <dbReference type="SAM" id="SignalP"/>
    </source>
</evidence>
<evidence type="ECO:0000313" key="3">
    <source>
        <dbReference type="Proteomes" id="UP000613840"/>
    </source>
</evidence>
<dbReference type="AlphaFoldDB" id="A0A917W0C5"/>
<reference evidence="2" key="2">
    <citation type="submission" date="2020-09" db="EMBL/GenBank/DDBJ databases">
        <authorList>
            <person name="Sun Q."/>
            <person name="Zhou Y."/>
        </authorList>
    </citation>
    <scope>NUCLEOTIDE SEQUENCE</scope>
    <source>
        <strain evidence="2">CGMCC 4.7306</strain>
    </source>
</reference>
<comment type="caution">
    <text evidence="2">The sequence shown here is derived from an EMBL/GenBank/DDBJ whole genome shotgun (WGS) entry which is preliminary data.</text>
</comment>
<evidence type="ECO:0008006" key="4">
    <source>
        <dbReference type="Google" id="ProtNLM"/>
    </source>
</evidence>
<feature type="signal peptide" evidence="1">
    <location>
        <begin position="1"/>
        <end position="34"/>
    </location>
</feature>
<dbReference type="Proteomes" id="UP000613840">
    <property type="component" value="Unassembled WGS sequence"/>
</dbReference>
<feature type="chain" id="PRO_5037985640" description="Right handed beta helix region" evidence="1">
    <location>
        <begin position="35"/>
        <end position="559"/>
    </location>
</feature>
<dbReference type="InterPro" id="IPR011050">
    <property type="entry name" value="Pectin_lyase_fold/virulence"/>
</dbReference>
<organism evidence="2 3">
    <name type="scientific">Microlunatus endophyticus</name>
    <dbReference type="NCBI Taxonomy" id="1716077"/>
    <lineage>
        <taxon>Bacteria</taxon>
        <taxon>Bacillati</taxon>
        <taxon>Actinomycetota</taxon>
        <taxon>Actinomycetes</taxon>
        <taxon>Propionibacteriales</taxon>
        <taxon>Propionibacteriaceae</taxon>
        <taxon>Microlunatus</taxon>
    </lineage>
</organism>
<gene>
    <name evidence="2" type="ORF">GCM10011575_09170</name>
</gene>
<accession>A0A917W0C5</accession>
<keyword evidence="1" id="KW-0732">Signal</keyword>
<dbReference type="RefSeq" id="WP_188894001.1">
    <property type="nucleotide sequence ID" value="NZ_BMMZ01000002.1"/>
</dbReference>
<name>A0A917W0C5_9ACTN</name>
<reference evidence="2" key="1">
    <citation type="journal article" date="2014" name="Int. J. Syst. Evol. Microbiol.">
        <title>Complete genome sequence of Corynebacterium casei LMG S-19264T (=DSM 44701T), isolated from a smear-ripened cheese.</title>
        <authorList>
            <consortium name="US DOE Joint Genome Institute (JGI-PGF)"/>
            <person name="Walter F."/>
            <person name="Albersmeier A."/>
            <person name="Kalinowski J."/>
            <person name="Ruckert C."/>
        </authorList>
    </citation>
    <scope>NUCLEOTIDE SEQUENCE</scope>
    <source>
        <strain evidence="2">CGMCC 4.7306</strain>
    </source>
</reference>
<proteinExistence type="predicted"/>
<dbReference type="SUPFAM" id="SSF51126">
    <property type="entry name" value="Pectin lyase-like"/>
    <property type="match status" value="1"/>
</dbReference>
<keyword evidence="3" id="KW-1185">Reference proteome</keyword>
<sequence length="559" mass="57674">MSVRTAVRRAMTAVAAFALALLGFAVGPVLSAAAAPAASDSSVQVPSQFIAKIYTEALGRLPYQSEWTSDAQTFSQAGCSLQTLADVGQQVYTSADYAQLGYDNTSRLITLYRGVWNSEADDTLSSWRQALDHGEAWSTVVARFFADPQFTDLVPKICSGARDSSATSYALAGKSPLPLQTATAGFDGSQQELQALLDDTAPGGSVMLAQRALVVLTSPLTIPNGVTLTTADNPDPEHYAQMGRLVRGGSFDQPMVDVTNGAKLTSVWVDGARNSPGNFSPNRYDVRVLGGHQTTVSNDKISNTAGSASIQVLGQGGGYACSEVRVSKNVITAYSNDHYLTRQLSDGTTAGAWSDGIASGCADTAITDNQIVDTGGVGISLTRGSRLPDVGVVQKSVVSGNSILSAGVSMYAGIVADPLFYVPGTGSQSRYDFSGARIVDNTVWSGPSTHLVIGISAGSRAWYAGTAMIGANSGHGLTVTGNTTGGVGARVRIGIAISGISAVRLGVNPADWIHSGVPGKQGNACPTADVAAAVSAGDAADLQTDQPYTDVSFDGCMGE</sequence>
<protein>
    <recommendedName>
        <fullName evidence="4">Right handed beta helix region</fullName>
    </recommendedName>
</protein>
<dbReference type="EMBL" id="BMMZ01000002">
    <property type="protein sequence ID" value="GGL52983.1"/>
    <property type="molecule type" value="Genomic_DNA"/>
</dbReference>